<dbReference type="Pfam" id="PF00534">
    <property type="entry name" value="Glycos_transf_1"/>
    <property type="match status" value="1"/>
</dbReference>
<dbReference type="Proteomes" id="UP000253307">
    <property type="component" value="Unassembled WGS sequence"/>
</dbReference>
<sequence length="415" mass="47127">MRKFKIAFLSYRSAPFSGGQGIYVYELSRAFKDLGHEVDIISGPPYPKLADGINLIKLPGLDLFSTFNFRDRLNLFFNKKNKDFDDYYEFFIALIGGFPEMRTFGNRAKNYLSTRKEYDFVIDNQSLSYAMIKIQEEFPLFQVIHHPIPRDKEYELKYAKGIVKKTFIRSWYSFLKMQSKVAPKMHNIISPSKSSKNDIQKYFHIDVSKIHVIPNGIDTEIFKPNPVISKKPFKLITTASADVPLKGLDFTLRAIAVAKDKYPLINLVVIGKPRSGGHTERLISKLGIDEFVSFKTNLTNQEVSDEYASSQIAIVSSLYEGFGFPVGEAMACAVPLIATDVASIPEITGPYAEMIAPESHEDIFNSLDNIFQKYDLYMKKANLGRDHILQNFSWSVIANSYIDHISSTLTSHADI</sequence>
<dbReference type="AlphaFoldDB" id="A0A368BX76"/>
<dbReference type="GO" id="GO:0009103">
    <property type="term" value="P:lipopolysaccharide biosynthetic process"/>
    <property type="evidence" value="ECO:0007669"/>
    <property type="project" value="TreeGrafter"/>
</dbReference>
<dbReference type="EMBL" id="QOPE01000010">
    <property type="protein sequence ID" value="RCL41873.1"/>
    <property type="molecule type" value="Genomic_DNA"/>
</dbReference>
<proteinExistence type="predicted"/>
<accession>A0A368BX76</accession>
<gene>
    <name evidence="4" type="ORF">DBW96_01910</name>
</gene>
<feature type="domain" description="Glycosyl transferase family 1" evidence="2">
    <location>
        <begin position="230"/>
        <end position="378"/>
    </location>
</feature>
<dbReference type="SUPFAM" id="SSF53756">
    <property type="entry name" value="UDP-Glycosyltransferase/glycogen phosphorylase"/>
    <property type="match status" value="1"/>
</dbReference>
<comment type="caution">
    <text evidence="4">The sequence shown here is derived from an EMBL/GenBank/DDBJ whole genome shotgun (WGS) entry which is preliminary data.</text>
</comment>
<dbReference type="PANTHER" id="PTHR46401">
    <property type="entry name" value="GLYCOSYLTRANSFERASE WBBK-RELATED"/>
    <property type="match status" value="1"/>
</dbReference>
<name>A0A368BX76_9GAMM</name>
<dbReference type="InterPro" id="IPR028098">
    <property type="entry name" value="Glyco_trans_4-like_N"/>
</dbReference>
<evidence type="ECO:0000256" key="1">
    <source>
        <dbReference type="ARBA" id="ARBA00022679"/>
    </source>
</evidence>
<evidence type="ECO:0000313" key="5">
    <source>
        <dbReference type="Proteomes" id="UP000253307"/>
    </source>
</evidence>
<feature type="domain" description="Glycosyltransferase subfamily 4-like N-terminal" evidence="3">
    <location>
        <begin position="18"/>
        <end position="220"/>
    </location>
</feature>
<dbReference type="Gene3D" id="3.40.50.2000">
    <property type="entry name" value="Glycogen Phosphorylase B"/>
    <property type="match status" value="2"/>
</dbReference>
<evidence type="ECO:0000313" key="4">
    <source>
        <dbReference type="EMBL" id="RCL41873.1"/>
    </source>
</evidence>
<evidence type="ECO:0000259" key="2">
    <source>
        <dbReference type="Pfam" id="PF00534"/>
    </source>
</evidence>
<evidence type="ECO:0000259" key="3">
    <source>
        <dbReference type="Pfam" id="PF13439"/>
    </source>
</evidence>
<dbReference type="InterPro" id="IPR001296">
    <property type="entry name" value="Glyco_trans_1"/>
</dbReference>
<dbReference type="GO" id="GO:0016757">
    <property type="term" value="F:glycosyltransferase activity"/>
    <property type="evidence" value="ECO:0007669"/>
    <property type="project" value="InterPro"/>
</dbReference>
<dbReference type="CDD" id="cd03801">
    <property type="entry name" value="GT4_PimA-like"/>
    <property type="match status" value="1"/>
</dbReference>
<keyword evidence="1 4" id="KW-0808">Transferase</keyword>
<protein>
    <submittedName>
        <fullName evidence="4">Glycosyltransferase family 1 protein</fullName>
    </submittedName>
</protein>
<dbReference type="Pfam" id="PF13439">
    <property type="entry name" value="Glyco_transf_4"/>
    <property type="match status" value="1"/>
</dbReference>
<organism evidence="4 5">
    <name type="scientific">SAR86 cluster bacterium</name>
    <dbReference type="NCBI Taxonomy" id="2030880"/>
    <lineage>
        <taxon>Bacteria</taxon>
        <taxon>Pseudomonadati</taxon>
        <taxon>Pseudomonadota</taxon>
        <taxon>Gammaproteobacteria</taxon>
        <taxon>SAR86 cluster</taxon>
    </lineage>
</organism>
<dbReference type="PANTHER" id="PTHR46401:SF2">
    <property type="entry name" value="GLYCOSYLTRANSFERASE WBBK-RELATED"/>
    <property type="match status" value="1"/>
</dbReference>
<reference evidence="4 5" key="1">
    <citation type="journal article" date="2018" name="Microbiome">
        <title>Fine metagenomic profile of the Mediterranean stratified and mixed water columns revealed by assembly and recruitment.</title>
        <authorList>
            <person name="Haro-Moreno J.M."/>
            <person name="Lopez-Perez M."/>
            <person name="De La Torre J.R."/>
            <person name="Picazo A."/>
            <person name="Camacho A."/>
            <person name="Rodriguez-Valera F."/>
        </authorList>
    </citation>
    <scope>NUCLEOTIDE SEQUENCE [LARGE SCALE GENOMIC DNA]</scope>
    <source>
        <strain evidence="4">MED-G82</strain>
    </source>
</reference>